<keyword evidence="10" id="KW-1185">Reference proteome</keyword>
<feature type="binding site" evidence="5">
    <location>
        <position position="202"/>
    </location>
    <ligand>
        <name>Mn(2+)</name>
        <dbReference type="ChEBI" id="CHEBI:29035"/>
    </ligand>
</feature>
<reference evidence="9 10" key="1">
    <citation type="submission" date="2020-07" db="EMBL/GenBank/DDBJ databases">
        <title>Thermogemmata thermophila gen. nov., sp. nov., a novel moderate thermophilic planctomycete from a Kamchatka hot spring.</title>
        <authorList>
            <person name="Elcheninov A.G."/>
            <person name="Podosokorskaya O.A."/>
            <person name="Kovaleva O.L."/>
            <person name="Novikov A."/>
            <person name="Bonch-Osmolovskaya E.A."/>
            <person name="Toshchakov S.V."/>
            <person name="Kublanov I.V."/>
        </authorList>
    </citation>
    <scope>NUCLEOTIDE SEQUENCE [LARGE SCALE GENOMIC DNA]</scope>
    <source>
        <strain evidence="9 10">2918</strain>
    </source>
</reference>
<dbReference type="Proteomes" id="UP000542342">
    <property type="component" value="Unassembled WGS sequence"/>
</dbReference>
<evidence type="ECO:0000313" key="9">
    <source>
        <dbReference type="EMBL" id="MBA2227841.1"/>
    </source>
</evidence>
<evidence type="ECO:0000256" key="4">
    <source>
        <dbReference type="ARBA" id="ARBA00023002"/>
    </source>
</evidence>
<dbReference type="InterPro" id="IPR019832">
    <property type="entry name" value="Mn/Fe_SOD_C"/>
</dbReference>
<dbReference type="Gene3D" id="1.10.287.990">
    <property type="entry name" value="Fe,Mn superoxide dismutase (SOD) domain"/>
    <property type="match status" value="1"/>
</dbReference>
<dbReference type="SUPFAM" id="SSF46609">
    <property type="entry name" value="Fe,Mn superoxide dismutase (SOD), N-terminal domain"/>
    <property type="match status" value="1"/>
</dbReference>
<dbReference type="GO" id="GO:0004784">
    <property type="term" value="F:superoxide dismutase activity"/>
    <property type="evidence" value="ECO:0007669"/>
    <property type="project" value="UniProtKB-EC"/>
</dbReference>
<dbReference type="PROSITE" id="PS00088">
    <property type="entry name" value="SOD_MN"/>
    <property type="match status" value="1"/>
</dbReference>
<evidence type="ECO:0000259" key="7">
    <source>
        <dbReference type="Pfam" id="PF00081"/>
    </source>
</evidence>
<dbReference type="PANTHER" id="PTHR43595">
    <property type="entry name" value="37S RIBOSOMAL PROTEIN S26, MITOCHONDRIAL"/>
    <property type="match status" value="1"/>
</dbReference>
<dbReference type="AlphaFoldDB" id="A0A7V9AD03"/>
<dbReference type="EMBL" id="JACEFB010000020">
    <property type="protein sequence ID" value="MBA2227841.1"/>
    <property type="molecule type" value="Genomic_DNA"/>
</dbReference>
<dbReference type="SUPFAM" id="SSF54719">
    <property type="entry name" value="Fe,Mn superoxide dismutase (SOD), C-terminal domain"/>
    <property type="match status" value="1"/>
</dbReference>
<dbReference type="PROSITE" id="PS51318">
    <property type="entry name" value="TAT"/>
    <property type="match status" value="1"/>
</dbReference>
<comment type="catalytic activity">
    <reaction evidence="6">
        <text>2 superoxide + 2 H(+) = H2O2 + O2</text>
        <dbReference type="Rhea" id="RHEA:20696"/>
        <dbReference type="ChEBI" id="CHEBI:15378"/>
        <dbReference type="ChEBI" id="CHEBI:15379"/>
        <dbReference type="ChEBI" id="CHEBI:16240"/>
        <dbReference type="ChEBI" id="CHEBI:18421"/>
        <dbReference type="EC" id="1.15.1.1"/>
    </reaction>
</comment>
<dbReference type="Pfam" id="PF02777">
    <property type="entry name" value="Sod_Fe_C"/>
    <property type="match status" value="1"/>
</dbReference>
<organism evidence="9 10">
    <name type="scientific">Thermogemmata fonticola</name>
    <dbReference type="NCBI Taxonomy" id="2755323"/>
    <lineage>
        <taxon>Bacteria</taxon>
        <taxon>Pseudomonadati</taxon>
        <taxon>Planctomycetota</taxon>
        <taxon>Planctomycetia</taxon>
        <taxon>Gemmatales</taxon>
        <taxon>Gemmataceae</taxon>
        <taxon>Thermogemmata</taxon>
    </lineage>
</organism>
<comment type="caution">
    <text evidence="9">The sequence shown here is derived from an EMBL/GenBank/DDBJ whole genome shotgun (WGS) entry which is preliminary data.</text>
</comment>
<keyword evidence="4 6" id="KW-0560">Oxidoreductase</keyword>
<dbReference type="InterPro" id="IPR036314">
    <property type="entry name" value="SOD_C_sf"/>
</dbReference>
<evidence type="ECO:0000313" key="10">
    <source>
        <dbReference type="Proteomes" id="UP000542342"/>
    </source>
</evidence>
<feature type="domain" description="Manganese/iron superoxide dismutase N-terminal" evidence="7">
    <location>
        <begin position="39"/>
        <end position="126"/>
    </location>
</feature>
<dbReference type="InterPro" id="IPR001189">
    <property type="entry name" value="Mn/Fe_SOD"/>
</dbReference>
<dbReference type="FunFam" id="1.10.287.990:FF:000001">
    <property type="entry name" value="Superoxide dismutase"/>
    <property type="match status" value="1"/>
</dbReference>
<dbReference type="InterPro" id="IPR036324">
    <property type="entry name" value="Mn/Fe_SOD_N_sf"/>
</dbReference>
<feature type="domain" description="Manganese/iron superoxide dismutase C-terminal" evidence="8">
    <location>
        <begin position="134"/>
        <end position="235"/>
    </location>
</feature>
<evidence type="ECO:0000256" key="3">
    <source>
        <dbReference type="ARBA" id="ARBA00022723"/>
    </source>
</evidence>
<keyword evidence="3 5" id="KW-0479">Metal-binding</keyword>
<sequence length="242" mass="27109">MWTRREVLRYSAWGAVAAWGSSVSGWAAQQPAQAAAAGFTLPKLPYAYDALEPVIDAETMMIHHSRHHQAYIDNLNKALAQAAPEWLKKDISDIVRNYAQLPESIRTAVRNNGGGHLNHSWFWVMMTRPRSTAPKGELLRAIEASFGSLDGFKKEFLAAALGRFGSGWAWLITGKEKPLAITSTANQDNPISEGQTVLLGCDVWEHAYYLKYRNARGKYVEAWFDVINWDDVAERFAKAGRQ</sequence>
<protein>
    <recommendedName>
        <fullName evidence="2 6">Superoxide dismutase</fullName>
        <ecNumber evidence="2 6">1.15.1.1</ecNumber>
    </recommendedName>
</protein>
<dbReference type="Gene3D" id="3.55.40.20">
    <property type="entry name" value="Iron/manganese superoxide dismutase, C-terminal domain"/>
    <property type="match status" value="1"/>
</dbReference>
<dbReference type="PANTHER" id="PTHR43595:SF2">
    <property type="entry name" value="SMALL RIBOSOMAL SUBUNIT PROTEIN MS42"/>
    <property type="match status" value="1"/>
</dbReference>
<name>A0A7V9AD03_9BACT</name>
<evidence type="ECO:0000256" key="1">
    <source>
        <dbReference type="ARBA" id="ARBA00008714"/>
    </source>
</evidence>
<evidence type="ECO:0000256" key="2">
    <source>
        <dbReference type="ARBA" id="ARBA00012682"/>
    </source>
</evidence>
<gene>
    <name evidence="9" type="ORF">H0921_16905</name>
</gene>
<comment type="function">
    <text evidence="6">Destroys radicals which are normally produced within the cells and which are toxic to biological systems.</text>
</comment>
<evidence type="ECO:0000259" key="8">
    <source>
        <dbReference type="Pfam" id="PF02777"/>
    </source>
</evidence>
<dbReference type="InterPro" id="IPR019831">
    <property type="entry name" value="Mn/Fe_SOD_N"/>
</dbReference>
<dbReference type="FunFam" id="3.55.40.20:FF:000001">
    <property type="entry name" value="Superoxide dismutase"/>
    <property type="match status" value="1"/>
</dbReference>
<dbReference type="PIRSF" id="PIRSF000349">
    <property type="entry name" value="SODismutase"/>
    <property type="match status" value="1"/>
</dbReference>
<dbReference type="InterPro" id="IPR006311">
    <property type="entry name" value="TAT_signal"/>
</dbReference>
<dbReference type="InterPro" id="IPR019833">
    <property type="entry name" value="Mn/Fe_SOD_BS"/>
</dbReference>
<dbReference type="Pfam" id="PF00081">
    <property type="entry name" value="Sod_Fe_N"/>
    <property type="match status" value="1"/>
</dbReference>
<dbReference type="RefSeq" id="WP_194539704.1">
    <property type="nucleotide sequence ID" value="NZ_JACEFB010000020.1"/>
</dbReference>
<feature type="binding site" evidence="5">
    <location>
        <position position="119"/>
    </location>
    <ligand>
        <name>Mn(2+)</name>
        <dbReference type="ChEBI" id="CHEBI:29035"/>
    </ligand>
</feature>
<feature type="binding site" evidence="5">
    <location>
        <position position="63"/>
    </location>
    <ligand>
        <name>Mn(2+)</name>
        <dbReference type="ChEBI" id="CHEBI:29035"/>
    </ligand>
</feature>
<proteinExistence type="inferred from homology"/>
<evidence type="ECO:0000256" key="6">
    <source>
        <dbReference type="RuleBase" id="RU000414"/>
    </source>
</evidence>
<accession>A0A7V9AD03</accession>
<comment type="similarity">
    <text evidence="1 6">Belongs to the iron/manganese superoxide dismutase family.</text>
</comment>
<dbReference type="PRINTS" id="PR01703">
    <property type="entry name" value="MNSODISMTASE"/>
</dbReference>
<feature type="binding site" evidence="5">
    <location>
        <position position="206"/>
    </location>
    <ligand>
        <name>Mn(2+)</name>
        <dbReference type="ChEBI" id="CHEBI:29035"/>
    </ligand>
</feature>
<dbReference type="GO" id="GO:0005737">
    <property type="term" value="C:cytoplasm"/>
    <property type="evidence" value="ECO:0007669"/>
    <property type="project" value="TreeGrafter"/>
</dbReference>
<dbReference type="GO" id="GO:0030145">
    <property type="term" value="F:manganese ion binding"/>
    <property type="evidence" value="ECO:0007669"/>
    <property type="project" value="UniProtKB-ARBA"/>
</dbReference>
<dbReference type="EC" id="1.15.1.1" evidence="2 6"/>
<evidence type="ECO:0000256" key="5">
    <source>
        <dbReference type="PIRSR" id="PIRSR000349-1"/>
    </source>
</evidence>